<evidence type="ECO:0000256" key="1">
    <source>
        <dbReference type="ARBA" id="ARBA00004651"/>
    </source>
</evidence>
<dbReference type="AlphaFoldDB" id="A0A1M7LQG7"/>
<evidence type="ECO:0000256" key="6">
    <source>
        <dbReference type="ARBA" id="ARBA00038076"/>
    </source>
</evidence>
<dbReference type="PANTHER" id="PTHR30572">
    <property type="entry name" value="MEMBRANE COMPONENT OF TRANSPORTER-RELATED"/>
    <property type="match status" value="1"/>
</dbReference>
<name>A0A1M7LQG7_9FIRM</name>
<dbReference type="InterPro" id="IPR050250">
    <property type="entry name" value="Macrolide_Exporter_MacB"/>
</dbReference>
<evidence type="ECO:0000313" key="10">
    <source>
        <dbReference type="Proteomes" id="UP000184038"/>
    </source>
</evidence>
<dbReference type="Pfam" id="PF02687">
    <property type="entry name" value="FtsX"/>
    <property type="match status" value="2"/>
</dbReference>
<dbReference type="Proteomes" id="UP000184038">
    <property type="component" value="Unassembled WGS sequence"/>
</dbReference>
<dbReference type="PANTHER" id="PTHR30572:SF4">
    <property type="entry name" value="ABC TRANSPORTER PERMEASE YTRF"/>
    <property type="match status" value="1"/>
</dbReference>
<keyword evidence="4 7" id="KW-1133">Transmembrane helix</keyword>
<feature type="domain" description="ABC3 transporter permease C-terminal" evidence="8">
    <location>
        <begin position="256"/>
        <end position="374"/>
    </location>
</feature>
<dbReference type="GO" id="GO:0005886">
    <property type="term" value="C:plasma membrane"/>
    <property type="evidence" value="ECO:0007669"/>
    <property type="project" value="UniProtKB-SubCell"/>
</dbReference>
<feature type="transmembrane region" description="Helical" evidence="7">
    <location>
        <begin position="347"/>
        <end position="366"/>
    </location>
</feature>
<keyword evidence="10" id="KW-1185">Reference proteome</keyword>
<accession>A0A1M7LQG7</accession>
<evidence type="ECO:0000256" key="3">
    <source>
        <dbReference type="ARBA" id="ARBA00022692"/>
    </source>
</evidence>
<dbReference type="RefSeq" id="WP_073289572.1">
    <property type="nucleotide sequence ID" value="NZ_FRCP01000017.1"/>
</dbReference>
<dbReference type="OrthoDB" id="2011568at2"/>
<proteinExistence type="inferred from homology"/>
<dbReference type="STRING" id="1120996.SAMN02746066_03378"/>
<sequence length="770" mass="86284">MWIKKLKKKKIQFIVLGLILAFAAMLLSACLSFSIEVEQYTKEQFSREYNSDLFLYATGGTSDYIRPLLKEQDSTATLTTYNGYVINSLPMYHKETLVSDYITPLFALELEDTNSMPYRMEVVSSNTTANSPAPGEVWVQKIVADNHDIKVGDTFTIKGTSHKLTVSALVNDNTKPVSMSTGAFIYFNKSDNSIFESRQPMEFISIISDQDIDTLSQWVEDHYTEDHYAMIKSTLNDLKIKATLMTSLVSKLGTLTSLFMFLITIIIVLFFIRNTILNEYGAIGTYKSVGFSTTEIMGFYMKAYSAVGILSIIIGALLGLPVSIFIGNIVMEYMGSYHLSTASISRVIFVIVFTTLLLLASIYLALRRIGKISPVDAFHVGITSTRAKLKKSIIKNAHSSFSMAINDIFKYRNRSLLVIIVVTFSFYIGTMLINMCNAFDHMEDNATAWVAQPKSNCFLSKDNSAIPEDLLNYVKNSPYVDSYITGTGATYADLQVSCEDPSINVKYANILALNTYDYELTGIKYAKGRAPENKNEVALDSTTLKDSNYTIGDNISLTIDNSTDTYLITGIFHSMMPHCLAFVTDALAEFPAENYNTSIGINLKNPADSKVFEDDFKNTFPDYRYGTMKDIVDNIKQSIMSIMTPVTMIIIGIFCSFTLLNIINLIIMNNNEQQKNFGIMKAFGFTNSYIIRRNVFRILILSIVGVLFALLLNQLFNARIFQSILTVDAYQTKLIPTGMFVGIGLIVITIISILLSLMIRHISPKKLMEE</sequence>
<dbReference type="PROSITE" id="PS51257">
    <property type="entry name" value="PROKAR_LIPOPROTEIN"/>
    <property type="match status" value="1"/>
</dbReference>
<evidence type="ECO:0000256" key="4">
    <source>
        <dbReference type="ARBA" id="ARBA00022989"/>
    </source>
</evidence>
<reference evidence="9 10" key="1">
    <citation type="submission" date="2016-11" db="EMBL/GenBank/DDBJ databases">
        <authorList>
            <person name="Jaros S."/>
            <person name="Januszkiewicz K."/>
            <person name="Wedrychowicz H."/>
        </authorList>
    </citation>
    <scope>NUCLEOTIDE SEQUENCE [LARGE SCALE GENOMIC DNA]</scope>
    <source>
        <strain evidence="9 10">DSM 15930</strain>
    </source>
</reference>
<organism evidence="9 10">
    <name type="scientific">Anaerosporobacter mobilis DSM 15930</name>
    <dbReference type="NCBI Taxonomy" id="1120996"/>
    <lineage>
        <taxon>Bacteria</taxon>
        <taxon>Bacillati</taxon>
        <taxon>Bacillota</taxon>
        <taxon>Clostridia</taxon>
        <taxon>Lachnospirales</taxon>
        <taxon>Lachnospiraceae</taxon>
        <taxon>Anaerosporobacter</taxon>
    </lineage>
</organism>
<evidence type="ECO:0000256" key="2">
    <source>
        <dbReference type="ARBA" id="ARBA00022475"/>
    </source>
</evidence>
<evidence type="ECO:0000259" key="8">
    <source>
        <dbReference type="Pfam" id="PF02687"/>
    </source>
</evidence>
<protein>
    <submittedName>
        <fullName evidence="9">FtsX-like permease family protein</fullName>
    </submittedName>
</protein>
<keyword evidence="5 7" id="KW-0472">Membrane</keyword>
<feature type="domain" description="ABC3 transporter permease C-terminal" evidence="8">
    <location>
        <begin position="648"/>
        <end position="764"/>
    </location>
</feature>
<feature type="transmembrane region" description="Helical" evidence="7">
    <location>
        <begin position="736"/>
        <end position="759"/>
    </location>
</feature>
<keyword evidence="3 7" id="KW-0812">Transmembrane</keyword>
<feature type="transmembrane region" description="Helical" evidence="7">
    <location>
        <begin position="646"/>
        <end position="667"/>
    </location>
</feature>
<evidence type="ECO:0000256" key="5">
    <source>
        <dbReference type="ARBA" id="ARBA00023136"/>
    </source>
</evidence>
<evidence type="ECO:0000256" key="7">
    <source>
        <dbReference type="SAM" id="Phobius"/>
    </source>
</evidence>
<comment type="subcellular location">
    <subcellularLocation>
        <location evidence="1">Cell membrane</location>
        <topology evidence="1">Multi-pass membrane protein</topology>
    </subcellularLocation>
</comment>
<dbReference type="InterPro" id="IPR003838">
    <property type="entry name" value="ABC3_permease_C"/>
</dbReference>
<keyword evidence="2" id="KW-1003">Cell membrane</keyword>
<dbReference type="GO" id="GO:0022857">
    <property type="term" value="F:transmembrane transporter activity"/>
    <property type="evidence" value="ECO:0007669"/>
    <property type="project" value="TreeGrafter"/>
</dbReference>
<gene>
    <name evidence="9" type="ORF">SAMN02746066_03378</name>
</gene>
<feature type="transmembrane region" description="Helical" evidence="7">
    <location>
        <begin position="695"/>
        <end position="716"/>
    </location>
</feature>
<comment type="similarity">
    <text evidence="6">Belongs to the ABC-4 integral membrane protein family.</text>
</comment>
<dbReference type="EMBL" id="FRCP01000017">
    <property type="protein sequence ID" value="SHM80503.1"/>
    <property type="molecule type" value="Genomic_DNA"/>
</dbReference>
<feature type="transmembrane region" description="Helical" evidence="7">
    <location>
        <begin position="252"/>
        <end position="272"/>
    </location>
</feature>
<feature type="transmembrane region" description="Helical" evidence="7">
    <location>
        <begin position="303"/>
        <end position="327"/>
    </location>
</feature>
<feature type="transmembrane region" description="Helical" evidence="7">
    <location>
        <begin position="416"/>
        <end position="435"/>
    </location>
</feature>
<evidence type="ECO:0000313" key="9">
    <source>
        <dbReference type="EMBL" id="SHM80503.1"/>
    </source>
</evidence>